<evidence type="ECO:0000313" key="4">
    <source>
        <dbReference type="EMBL" id="KAL3787526.1"/>
    </source>
</evidence>
<dbReference type="AlphaFoldDB" id="A0ABD3PIG0"/>
<protein>
    <recommendedName>
        <fullName evidence="3">Amidase domain-containing protein</fullName>
    </recommendedName>
</protein>
<organism evidence="4 5">
    <name type="scientific">Cyclotella cryptica</name>
    <dbReference type="NCBI Taxonomy" id="29204"/>
    <lineage>
        <taxon>Eukaryota</taxon>
        <taxon>Sar</taxon>
        <taxon>Stramenopiles</taxon>
        <taxon>Ochrophyta</taxon>
        <taxon>Bacillariophyta</taxon>
        <taxon>Coscinodiscophyceae</taxon>
        <taxon>Thalassiosirophycidae</taxon>
        <taxon>Stephanodiscales</taxon>
        <taxon>Stephanodiscaceae</taxon>
        <taxon>Cyclotella</taxon>
    </lineage>
</organism>
<feature type="region of interest" description="Disordered" evidence="2">
    <location>
        <begin position="378"/>
        <end position="402"/>
    </location>
</feature>
<dbReference type="SUPFAM" id="SSF75304">
    <property type="entry name" value="Amidase signature (AS) enzymes"/>
    <property type="match status" value="2"/>
</dbReference>
<feature type="domain" description="Amidase" evidence="3">
    <location>
        <begin position="263"/>
        <end position="343"/>
    </location>
</feature>
<gene>
    <name evidence="4" type="ORF">HJC23_013735</name>
</gene>
<evidence type="ECO:0000313" key="5">
    <source>
        <dbReference type="Proteomes" id="UP001516023"/>
    </source>
</evidence>
<keyword evidence="5" id="KW-1185">Reference proteome</keyword>
<dbReference type="InterPro" id="IPR020556">
    <property type="entry name" value="Amidase_CS"/>
</dbReference>
<feature type="compositionally biased region" description="Basic and acidic residues" evidence="2">
    <location>
        <begin position="393"/>
        <end position="402"/>
    </location>
</feature>
<name>A0ABD3PIG0_9STRA</name>
<feature type="region of interest" description="Disordered" evidence="2">
    <location>
        <begin position="160"/>
        <end position="179"/>
    </location>
</feature>
<dbReference type="Gene3D" id="3.90.1300.10">
    <property type="entry name" value="Amidase signature (AS) domain"/>
    <property type="match status" value="1"/>
</dbReference>
<feature type="compositionally biased region" description="Low complexity" evidence="2">
    <location>
        <begin position="383"/>
        <end position="392"/>
    </location>
</feature>
<dbReference type="Proteomes" id="UP001516023">
    <property type="component" value="Unassembled WGS sequence"/>
</dbReference>
<dbReference type="InterPro" id="IPR036928">
    <property type="entry name" value="AS_sf"/>
</dbReference>
<feature type="domain" description="Amidase" evidence="3">
    <location>
        <begin position="383"/>
        <end position="671"/>
    </location>
</feature>
<comment type="similarity">
    <text evidence="1">Belongs to the amidase family.</text>
</comment>
<dbReference type="PANTHER" id="PTHR11895:SF7">
    <property type="entry name" value="GLUTAMYL-TRNA(GLN) AMIDOTRANSFERASE SUBUNIT A, MITOCHONDRIAL"/>
    <property type="match status" value="1"/>
</dbReference>
<dbReference type="PANTHER" id="PTHR11895">
    <property type="entry name" value="TRANSAMIDASE"/>
    <property type="match status" value="1"/>
</dbReference>
<evidence type="ECO:0000256" key="2">
    <source>
        <dbReference type="SAM" id="MobiDB-lite"/>
    </source>
</evidence>
<comment type="caution">
    <text evidence="4">The sequence shown here is derived from an EMBL/GenBank/DDBJ whole genome shotgun (WGS) entry which is preliminary data.</text>
</comment>
<dbReference type="EMBL" id="JABMIG020000173">
    <property type="protein sequence ID" value="KAL3787526.1"/>
    <property type="molecule type" value="Genomic_DNA"/>
</dbReference>
<dbReference type="InterPro" id="IPR000120">
    <property type="entry name" value="Amidase"/>
</dbReference>
<accession>A0ABD3PIG0</accession>
<feature type="domain" description="Amidase" evidence="3">
    <location>
        <begin position="51"/>
        <end position="164"/>
    </location>
</feature>
<proteinExistence type="inferred from homology"/>
<dbReference type="Pfam" id="PF01425">
    <property type="entry name" value="Amidase"/>
    <property type="match status" value="3"/>
</dbReference>
<evidence type="ECO:0000259" key="3">
    <source>
        <dbReference type="Pfam" id="PF01425"/>
    </source>
</evidence>
<reference evidence="4 5" key="1">
    <citation type="journal article" date="2020" name="G3 (Bethesda)">
        <title>Improved Reference Genome for Cyclotella cryptica CCMP332, a Model for Cell Wall Morphogenesis, Salinity Adaptation, and Lipid Production in Diatoms (Bacillariophyta).</title>
        <authorList>
            <person name="Roberts W.R."/>
            <person name="Downey K.M."/>
            <person name="Ruck E.C."/>
            <person name="Traller J.C."/>
            <person name="Alverson A.J."/>
        </authorList>
    </citation>
    <scope>NUCLEOTIDE SEQUENCE [LARGE SCALE GENOMIC DNA]</scope>
    <source>
        <strain evidence="4 5">CCMP332</strain>
    </source>
</reference>
<sequence length="678" mass="74083">MNLPPRMTIARAARLLQKSTPDHPQPPRLTSQQLCQHSLNLATFGENSLHLNAYAKLLPPQEILHQASASDERRKSGQAKSILDGIPVTIKANIAVGKWWEMPHACSAVLSRDTSSDVVDMDRVHVYESDVARRLLNDCGAVLIGITNMDEFGMGSLGTYNGVHDNRDGRKERRRSSPTYNPLPWMERISLLLLQTQKSRRVDLEECLLKQIWESTPLNPYGIEDECALQELLEEVSYWTLANHHNSTVEKEGNSSKECPLLSPGGSSSGAAAATAHGSSLLSIGTDTGGSLRLPAAWTCTVGFKPTYGTWSRYGVVSYASSLDTVGFIAASLECAEIAWRCLRDRPGKERVDAWDANVCRDSTARIYHTTSYTGKGIKSSERTTSTTSTIEKSIEKSDNPHKPLEGIRIGIPAAFSLYESPPLISSIWSKGAHRLQNIGGATLVTIPESKISSHWVKLSCAAYYVLACAEASSNLSRYDGVRYGADYNIDAMQYEAFFSESITDSAFSDMTELERQISATRAYGFGDEVQRRVLAGTSVLSSDRFHTHYEAAARVRAKLSQSIENIFREGEEDQDSTKVDVILIPTALSFPAVLDPRLGMGASTVHDSTAAFANDVMTIPISLGGFPSVSVPFLNNATKDEKNSTMMPHNARNAVGLQVFGPRGSEDLVLRAASILG</sequence>
<dbReference type="InterPro" id="IPR023631">
    <property type="entry name" value="Amidase_dom"/>
</dbReference>
<evidence type="ECO:0000256" key="1">
    <source>
        <dbReference type="ARBA" id="ARBA00009199"/>
    </source>
</evidence>
<dbReference type="PROSITE" id="PS00571">
    <property type="entry name" value="AMIDASES"/>
    <property type="match status" value="1"/>
</dbReference>